<organism evidence="2 3">
    <name type="scientific">Geobacter metallireducens (strain ATCC 53774 / DSM 7210 / GS-15)</name>
    <dbReference type="NCBI Taxonomy" id="269799"/>
    <lineage>
        <taxon>Bacteria</taxon>
        <taxon>Pseudomonadati</taxon>
        <taxon>Thermodesulfobacteriota</taxon>
        <taxon>Desulfuromonadia</taxon>
        <taxon>Geobacterales</taxon>
        <taxon>Geobacteraceae</taxon>
        <taxon>Geobacter</taxon>
    </lineage>
</organism>
<gene>
    <name evidence="2" type="ordered locus">Gmet_1516</name>
</gene>
<sequence length="135" mass="15075">MAEVAIKIGGILSALVGIGHCSFYRGFGWREDFAGTKILTARVLYTIHLFLIPMFLFFAYASLFHTSELAGGTPLGVAMSTFYASFWLFRLIWQVVYFRPAQIPELGRLLPLHYFLIVSFVVLAAAYGVPLTMQG</sequence>
<protein>
    <submittedName>
        <fullName evidence="2">Uncharacterized protein</fullName>
    </submittedName>
</protein>
<proteinExistence type="predicted"/>
<dbReference type="STRING" id="269799.Gmet_1516"/>
<keyword evidence="3" id="KW-1185">Reference proteome</keyword>
<dbReference type="RefSeq" id="WP_004511551.1">
    <property type="nucleotide sequence ID" value="NC_007517.1"/>
</dbReference>
<dbReference type="EMBL" id="CP000148">
    <property type="protein sequence ID" value="ABB31750.1"/>
    <property type="molecule type" value="Genomic_DNA"/>
</dbReference>
<dbReference type="KEGG" id="gme:Gmet_1516"/>
<feature type="transmembrane region" description="Helical" evidence="1">
    <location>
        <begin position="6"/>
        <end position="27"/>
    </location>
</feature>
<keyword evidence="1" id="KW-1133">Transmembrane helix</keyword>
<accession>Q39VH4</accession>
<evidence type="ECO:0000313" key="2">
    <source>
        <dbReference type="EMBL" id="ABB31750.1"/>
    </source>
</evidence>
<reference evidence="2 3" key="2">
    <citation type="journal article" date="2009" name="BMC Microbiol.">
        <title>The genome sequence of Geobacter metallireducens: features of metabolism, physiology and regulation common and dissimilar to Geobacter sulfurreducens.</title>
        <authorList>
            <person name="Aklujkar M."/>
            <person name="Krushkal J."/>
            <person name="DiBartolo G."/>
            <person name="Lapidus A."/>
            <person name="Land M.L."/>
            <person name="Lovley D.R."/>
        </authorList>
    </citation>
    <scope>NUCLEOTIDE SEQUENCE [LARGE SCALE GENOMIC DNA]</scope>
    <source>
        <strain evidence="3">ATCC 53774 / DSM 7210 / GS-15</strain>
    </source>
</reference>
<feature type="transmembrane region" description="Helical" evidence="1">
    <location>
        <begin position="39"/>
        <end position="63"/>
    </location>
</feature>
<name>Q39VH4_GEOMG</name>
<evidence type="ECO:0000313" key="3">
    <source>
        <dbReference type="Proteomes" id="UP000007073"/>
    </source>
</evidence>
<reference evidence="2 3" key="1">
    <citation type="submission" date="2005-10" db="EMBL/GenBank/DDBJ databases">
        <title>Complete sequence of Geobacter metallireducens GS-15.</title>
        <authorList>
            <consortium name="US DOE Joint Genome Institute"/>
            <person name="Copeland A."/>
            <person name="Lucas S."/>
            <person name="Lapidus A."/>
            <person name="Barry K."/>
            <person name="Detter J.C."/>
            <person name="Glavina T."/>
            <person name="Hammon N."/>
            <person name="Israni S."/>
            <person name="Pitluck S."/>
            <person name="Di Bartolo G."/>
            <person name="Chain P."/>
            <person name="Schmutz J."/>
            <person name="Larimer F."/>
            <person name="Land M."/>
            <person name="Kyrpides N."/>
            <person name="Ivanova N."/>
            <person name="Richardson P."/>
        </authorList>
    </citation>
    <scope>NUCLEOTIDE SEQUENCE [LARGE SCALE GENOMIC DNA]</scope>
    <source>
        <strain evidence="3">ATCC 53774 / DSM 7210 / GS-15</strain>
    </source>
</reference>
<dbReference type="Proteomes" id="UP000007073">
    <property type="component" value="Chromosome"/>
</dbReference>
<feature type="transmembrane region" description="Helical" evidence="1">
    <location>
        <begin position="109"/>
        <end position="129"/>
    </location>
</feature>
<feature type="transmembrane region" description="Helical" evidence="1">
    <location>
        <begin position="75"/>
        <end position="97"/>
    </location>
</feature>
<keyword evidence="1" id="KW-0472">Membrane</keyword>
<keyword evidence="1" id="KW-0812">Transmembrane</keyword>
<dbReference type="HOGENOM" id="CLU_1882782_0_0_7"/>
<dbReference type="AlphaFoldDB" id="Q39VH4"/>
<evidence type="ECO:0000256" key="1">
    <source>
        <dbReference type="SAM" id="Phobius"/>
    </source>
</evidence>